<evidence type="ECO:0000256" key="1">
    <source>
        <dbReference type="ARBA" id="ARBA00000971"/>
    </source>
</evidence>
<sequence>MMMRRRPLTSRATVSTMSASCAPLSIWIFLLSLPLLNIPLLVLSSTTRSGKNRRNHSSHNTITSSGTHHRGSLDVDDVPARTDTVSQSNSGSGSATTTLIPGVAPIAHTEALNNRNISSKVKTTVYDGPSLYTDTQCAPNKRITHNHYLTMHYNTTIDASSRTGSRGKLVDSTHSKHTAYPEPIMVHMADQDSLLQWTQALLGLCSGDWVTLVIPPELAYGDQGDGRSIPGGATLSMDIEIVAAHDNPEQHYKVTRDATKMFQEMDANGDGKVTIDEMEIFLDVPPDYPNRDKFVLQHFQLSDYNKDGTVSLEEFQAILANWQGIDEL</sequence>
<dbReference type="SMART" id="SM00054">
    <property type="entry name" value="EFh"/>
    <property type="match status" value="2"/>
</dbReference>
<evidence type="ECO:0000256" key="10">
    <source>
        <dbReference type="PROSITE-ProRule" id="PRU00277"/>
    </source>
</evidence>
<dbReference type="PROSITE" id="PS50059">
    <property type="entry name" value="FKBP_PPIASE"/>
    <property type="match status" value="1"/>
</dbReference>
<evidence type="ECO:0000256" key="4">
    <source>
        <dbReference type="ARBA" id="ARBA00022737"/>
    </source>
</evidence>
<keyword evidence="4" id="KW-0677">Repeat</keyword>
<comment type="catalytic activity">
    <reaction evidence="1 10">
        <text>[protein]-peptidylproline (omega=180) = [protein]-peptidylproline (omega=0)</text>
        <dbReference type="Rhea" id="RHEA:16237"/>
        <dbReference type="Rhea" id="RHEA-COMP:10747"/>
        <dbReference type="Rhea" id="RHEA-COMP:10748"/>
        <dbReference type="ChEBI" id="CHEBI:83833"/>
        <dbReference type="ChEBI" id="CHEBI:83834"/>
        <dbReference type="EC" id="5.2.1.8"/>
    </reaction>
</comment>
<keyword evidence="9 10" id="KW-0413">Isomerase</keyword>
<keyword evidence="6" id="KW-0106">Calcium</keyword>
<dbReference type="SUPFAM" id="SSF47473">
    <property type="entry name" value="EF-hand"/>
    <property type="match status" value="1"/>
</dbReference>
<feature type="domain" description="EF-hand" evidence="13">
    <location>
        <begin position="253"/>
        <end position="288"/>
    </location>
</feature>
<feature type="domain" description="EF-hand" evidence="13">
    <location>
        <begin position="290"/>
        <end position="325"/>
    </location>
</feature>
<dbReference type="Gene3D" id="1.10.238.10">
    <property type="entry name" value="EF-hand"/>
    <property type="match status" value="1"/>
</dbReference>
<dbReference type="PANTHER" id="PTHR46222">
    <property type="entry name" value="PEPTIDYL-PROLYL CIS-TRANS ISOMERASE FKBP7/14"/>
    <property type="match status" value="1"/>
</dbReference>
<evidence type="ECO:0000256" key="2">
    <source>
        <dbReference type="ARBA" id="ARBA00013194"/>
    </source>
</evidence>
<evidence type="ECO:0000256" key="8">
    <source>
        <dbReference type="ARBA" id="ARBA00023180"/>
    </source>
</evidence>
<dbReference type="Pfam" id="PF00254">
    <property type="entry name" value="FKBP_C"/>
    <property type="match status" value="1"/>
</dbReference>
<evidence type="ECO:0000313" key="14">
    <source>
        <dbReference type="EMBL" id="CAB9531375.1"/>
    </source>
</evidence>
<dbReference type="Proteomes" id="UP001153069">
    <property type="component" value="Unassembled WGS sequence"/>
</dbReference>
<gene>
    <name evidence="14" type="ORF">SEMRO_3474_G348410.1</name>
</gene>
<evidence type="ECO:0000313" key="15">
    <source>
        <dbReference type="Proteomes" id="UP001153069"/>
    </source>
</evidence>
<evidence type="ECO:0000256" key="6">
    <source>
        <dbReference type="ARBA" id="ARBA00022837"/>
    </source>
</evidence>
<dbReference type="Pfam" id="PF13499">
    <property type="entry name" value="EF-hand_7"/>
    <property type="match status" value="1"/>
</dbReference>
<protein>
    <recommendedName>
        <fullName evidence="2 10">peptidylprolyl isomerase</fullName>
        <ecNumber evidence="2 10">5.2.1.8</ecNumber>
    </recommendedName>
</protein>
<dbReference type="InterPro" id="IPR046357">
    <property type="entry name" value="PPIase_dom_sf"/>
</dbReference>
<dbReference type="Gene3D" id="3.10.50.40">
    <property type="match status" value="1"/>
</dbReference>
<dbReference type="SUPFAM" id="SSF54534">
    <property type="entry name" value="FKBP-like"/>
    <property type="match status" value="1"/>
</dbReference>
<reference evidence="14" key="1">
    <citation type="submission" date="2020-06" db="EMBL/GenBank/DDBJ databases">
        <authorList>
            <consortium name="Plant Systems Biology data submission"/>
        </authorList>
    </citation>
    <scope>NUCLEOTIDE SEQUENCE</scope>
    <source>
        <strain evidence="14">D6</strain>
    </source>
</reference>
<name>A0A9N8F3J6_9STRA</name>
<dbReference type="GO" id="GO:0005783">
    <property type="term" value="C:endoplasmic reticulum"/>
    <property type="evidence" value="ECO:0007669"/>
    <property type="project" value="UniProtKB-ARBA"/>
</dbReference>
<evidence type="ECO:0000259" key="13">
    <source>
        <dbReference type="PROSITE" id="PS50222"/>
    </source>
</evidence>
<organism evidence="14 15">
    <name type="scientific">Seminavis robusta</name>
    <dbReference type="NCBI Taxonomy" id="568900"/>
    <lineage>
        <taxon>Eukaryota</taxon>
        <taxon>Sar</taxon>
        <taxon>Stramenopiles</taxon>
        <taxon>Ochrophyta</taxon>
        <taxon>Bacillariophyta</taxon>
        <taxon>Bacillariophyceae</taxon>
        <taxon>Bacillariophycidae</taxon>
        <taxon>Naviculales</taxon>
        <taxon>Naviculaceae</taxon>
        <taxon>Seminavis</taxon>
    </lineage>
</organism>
<dbReference type="PROSITE" id="PS00018">
    <property type="entry name" value="EF_HAND_1"/>
    <property type="match status" value="2"/>
</dbReference>
<dbReference type="AlphaFoldDB" id="A0A9N8F3J6"/>
<dbReference type="PANTHER" id="PTHR46222:SF3">
    <property type="entry name" value="PEPTIDYLPROLYL ISOMERASE"/>
    <property type="match status" value="1"/>
</dbReference>
<evidence type="ECO:0000256" key="3">
    <source>
        <dbReference type="ARBA" id="ARBA00022729"/>
    </source>
</evidence>
<dbReference type="EMBL" id="CAICTM010003472">
    <property type="protein sequence ID" value="CAB9531375.1"/>
    <property type="molecule type" value="Genomic_DNA"/>
</dbReference>
<dbReference type="OrthoDB" id="1902587at2759"/>
<dbReference type="CDD" id="cd00051">
    <property type="entry name" value="EFh"/>
    <property type="match status" value="1"/>
</dbReference>
<dbReference type="GO" id="GO:0005509">
    <property type="term" value="F:calcium ion binding"/>
    <property type="evidence" value="ECO:0007669"/>
    <property type="project" value="InterPro"/>
</dbReference>
<dbReference type="InterPro" id="IPR018247">
    <property type="entry name" value="EF_Hand_1_Ca_BS"/>
</dbReference>
<feature type="region of interest" description="Disordered" evidence="11">
    <location>
        <begin position="48"/>
        <end position="98"/>
    </location>
</feature>
<feature type="domain" description="PPIase FKBP-type" evidence="12">
    <location>
        <begin position="146"/>
        <end position="245"/>
    </location>
</feature>
<dbReference type="GO" id="GO:0003755">
    <property type="term" value="F:peptidyl-prolyl cis-trans isomerase activity"/>
    <property type="evidence" value="ECO:0007669"/>
    <property type="project" value="UniProtKB-KW"/>
</dbReference>
<evidence type="ECO:0000256" key="11">
    <source>
        <dbReference type="SAM" id="MobiDB-lite"/>
    </source>
</evidence>
<proteinExistence type="predicted"/>
<evidence type="ECO:0000256" key="9">
    <source>
        <dbReference type="ARBA" id="ARBA00023235"/>
    </source>
</evidence>
<dbReference type="PROSITE" id="PS50222">
    <property type="entry name" value="EF_HAND_2"/>
    <property type="match status" value="2"/>
</dbReference>
<dbReference type="InterPro" id="IPR002048">
    <property type="entry name" value="EF_hand_dom"/>
</dbReference>
<keyword evidence="8" id="KW-0325">Glycoprotein</keyword>
<dbReference type="InterPro" id="IPR052273">
    <property type="entry name" value="PPIase_FKBP"/>
</dbReference>
<dbReference type="InterPro" id="IPR011992">
    <property type="entry name" value="EF-hand-dom_pair"/>
</dbReference>
<evidence type="ECO:0000259" key="12">
    <source>
        <dbReference type="PROSITE" id="PS50059"/>
    </source>
</evidence>
<keyword evidence="15" id="KW-1185">Reference proteome</keyword>
<keyword evidence="5" id="KW-0256">Endoplasmic reticulum</keyword>
<evidence type="ECO:0000256" key="7">
    <source>
        <dbReference type="ARBA" id="ARBA00023110"/>
    </source>
</evidence>
<dbReference type="InterPro" id="IPR001179">
    <property type="entry name" value="PPIase_FKBP_dom"/>
</dbReference>
<dbReference type="EC" id="5.2.1.8" evidence="2 10"/>
<evidence type="ECO:0000256" key="5">
    <source>
        <dbReference type="ARBA" id="ARBA00022824"/>
    </source>
</evidence>
<keyword evidence="3" id="KW-0732">Signal</keyword>
<accession>A0A9N8F3J6</accession>
<comment type="caution">
    <text evidence="14">The sequence shown here is derived from an EMBL/GenBank/DDBJ whole genome shotgun (WGS) entry which is preliminary data.</text>
</comment>
<keyword evidence="7 10" id="KW-0697">Rotamase</keyword>
<feature type="compositionally biased region" description="Polar residues" evidence="11">
    <location>
        <begin position="83"/>
        <end position="98"/>
    </location>
</feature>